<dbReference type="GO" id="GO:0032206">
    <property type="term" value="P:positive regulation of telomere maintenance"/>
    <property type="evidence" value="ECO:0007669"/>
    <property type="project" value="Ensembl"/>
</dbReference>
<reference evidence="17" key="3">
    <citation type="submission" date="2025-09" db="UniProtKB">
        <authorList>
            <consortium name="Ensembl"/>
        </authorList>
    </citation>
    <scope>IDENTIFICATION</scope>
</reference>
<proteinExistence type="inferred from homology"/>
<keyword evidence="3" id="KW-0723">Serine/threonine-protein kinase</keyword>
<dbReference type="InterPro" id="IPR000719">
    <property type="entry name" value="Prot_kinase_dom"/>
</dbReference>
<feature type="domain" description="Protein kinase" evidence="16">
    <location>
        <begin position="136"/>
        <end position="427"/>
    </location>
</feature>
<dbReference type="GO" id="GO:0005911">
    <property type="term" value="C:cell-cell junction"/>
    <property type="evidence" value="ECO:0007669"/>
    <property type="project" value="Ensembl"/>
</dbReference>
<dbReference type="GO" id="GO:0005634">
    <property type="term" value="C:nucleus"/>
    <property type="evidence" value="ECO:0007669"/>
    <property type="project" value="Ensembl"/>
</dbReference>
<dbReference type="GeneTree" id="ENSGT00940000159758"/>
<dbReference type="GO" id="GO:0006974">
    <property type="term" value="P:DNA damage response"/>
    <property type="evidence" value="ECO:0007669"/>
    <property type="project" value="Ensembl"/>
</dbReference>
<evidence type="ECO:0000256" key="13">
    <source>
        <dbReference type="ARBA" id="ARBA00076128"/>
    </source>
</evidence>
<dbReference type="GO" id="GO:0008284">
    <property type="term" value="P:positive regulation of cell population proliferation"/>
    <property type="evidence" value="ECO:0007669"/>
    <property type="project" value="Ensembl"/>
</dbReference>
<feature type="compositionally biased region" description="Low complexity" evidence="15">
    <location>
        <begin position="583"/>
        <end position="592"/>
    </location>
</feature>
<dbReference type="Pfam" id="PF00069">
    <property type="entry name" value="Pkinase"/>
    <property type="match status" value="1"/>
</dbReference>
<dbReference type="GO" id="GO:0072687">
    <property type="term" value="C:meiotic spindle"/>
    <property type="evidence" value="ECO:0007669"/>
    <property type="project" value="Ensembl"/>
</dbReference>
<dbReference type="GO" id="GO:0036064">
    <property type="term" value="C:ciliary basal body"/>
    <property type="evidence" value="ECO:0007669"/>
    <property type="project" value="Ensembl"/>
</dbReference>
<feature type="compositionally biased region" description="Low complexity" evidence="15">
    <location>
        <begin position="531"/>
        <end position="540"/>
    </location>
</feature>
<evidence type="ECO:0000256" key="7">
    <source>
        <dbReference type="ARBA" id="ARBA00022777"/>
    </source>
</evidence>
<dbReference type="GO" id="GO:1904491">
    <property type="term" value="P:protein localization to ciliary transition zone"/>
    <property type="evidence" value="ECO:0007669"/>
    <property type="project" value="Ensembl"/>
</dbReference>
<dbReference type="PROSITE" id="PS00107">
    <property type="entry name" value="PROTEIN_KINASE_ATP"/>
    <property type="match status" value="1"/>
</dbReference>
<dbReference type="GO" id="GO:0003400">
    <property type="term" value="P:regulation of COPII vesicle coating"/>
    <property type="evidence" value="ECO:0007669"/>
    <property type="project" value="Ensembl"/>
</dbReference>
<comment type="similarity">
    <text evidence="1">Belongs to the protein kinase superfamily. CMGC Ser/Thr protein kinase family. MAP kinase subfamily.</text>
</comment>
<evidence type="ECO:0000256" key="12">
    <source>
        <dbReference type="ARBA" id="ARBA00076120"/>
    </source>
</evidence>
<dbReference type="CDD" id="cd07852">
    <property type="entry name" value="STKc_MAPK15-like"/>
    <property type="match status" value="1"/>
</dbReference>
<gene>
    <name evidence="17" type="primary">MAPK15</name>
</gene>
<evidence type="ECO:0000256" key="10">
    <source>
        <dbReference type="ARBA" id="ARBA00047592"/>
    </source>
</evidence>
<dbReference type="GO" id="GO:0030336">
    <property type="term" value="P:negative regulation of cell migration"/>
    <property type="evidence" value="ECO:0007669"/>
    <property type="project" value="Ensembl"/>
</dbReference>
<feature type="binding site" evidence="14">
    <location>
        <position position="166"/>
    </location>
    <ligand>
        <name>ATP</name>
        <dbReference type="ChEBI" id="CHEBI:30616"/>
    </ligand>
</feature>
<dbReference type="PROSITE" id="PS01351">
    <property type="entry name" value="MAPK"/>
    <property type="match status" value="1"/>
</dbReference>
<name>A0A8C4LLZ2_EQUAS</name>
<dbReference type="GO" id="GO:0005814">
    <property type="term" value="C:centriole"/>
    <property type="evidence" value="ECO:0007669"/>
    <property type="project" value="Ensembl"/>
</dbReference>
<evidence type="ECO:0000256" key="4">
    <source>
        <dbReference type="ARBA" id="ARBA00022553"/>
    </source>
</evidence>
<evidence type="ECO:0000256" key="2">
    <source>
        <dbReference type="ARBA" id="ARBA00012411"/>
    </source>
</evidence>
<dbReference type="GO" id="GO:0005794">
    <property type="term" value="C:Golgi apparatus"/>
    <property type="evidence" value="ECO:0007669"/>
    <property type="project" value="Ensembl"/>
</dbReference>
<keyword evidence="18" id="KW-1185">Reference proteome</keyword>
<comment type="catalytic activity">
    <reaction evidence="10">
        <text>L-threonyl-[protein] + ATP = O-phospho-L-threonyl-[protein] + ADP + H(+)</text>
        <dbReference type="Rhea" id="RHEA:46608"/>
        <dbReference type="Rhea" id="RHEA-COMP:11060"/>
        <dbReference type="Rhea" id="RHEA-COMP:11605"/>
        <dbReference type="ChEBI" id="CHEBI:15378"/>
        <dbReference type="ChEBI" id="CHEBI:30013"/>
        <dbReference type="ChEBI" id="CHEBI:30616"/>
        <dbReference type="ChEBI" id="CHEBI:61977"/>
        <dbReference type="ChEBI" id="CHEBI:456216"/>
        <dbReference type="EC" id="2.7.11.24"/>
    </reaction>
</comment>
<dbReference type="InterPro" id="IPR017441">
    <property type="entry name" value="Protein_kinase_ATP_BS"/>
</dbReference>
<dbReference type="FunFam" id="3.30.200.20:FF:000166">
    <property type="entry name" value="Mitogen-activated protein kinase"/>
    <property type="match status" value="1"/>
</dbReference>
<protein>
    <recommendedName>
        <fullName evidence="9">Mitogen-activated protein kinase 15</fullName>
        <ecNumber evidence="2">2.7.11.24</ecNumber>
    </recommendedName>
    <alternativeName>
        <fullName evidence="12">Extracellular signal-regulated kinase 7</fullName>
    </alternativeName>
    <alternativeName>
        <fullName evidence="13">Extracellular signal-regulated kinase 8</fullName>
    </alternativeName>
</protein>
<dbReference type="GO" id="GO:1905832">
    <property type="term" value="P:positive regulation of spindle assembly"/>
    <property type="evidence" value="ECO:0007669"/>
    <property type="project" value="Ensembl"/>
</dbReference>
<dbReference type="GO" id="GO:1905188">
    <property type="term" value="P:positive regulation of metaphase/anaphase transition of meiosis I"/>
    <property type="evidence" value="ECO:0007669"/>
    <property type="project" value="Ensembl"/>
</dbReference>
<evidence type="ECO:0000256" key="3">
    <source>
        <dbReference type="ARBA" id="ARBA00022527"/>
    </source>
</evidence>
<dbReference type="EC" id="2.7.11.24" evidence="2"/>
<reference evidence="17 18" key="1">
    <citation type="journal article" date="2020" name="Nat. Commun.">
        <title>Donkey genomes provide new insights into domestication and selection for coat color.</title>
        <authorList>
            <person name="Wang"/>
            <person name="C."/>
            <person name="Li"/>
            <person name="H."/>
            <person name="Guo"/>
            <person name="Y."/>
            <person name="Huang"/>
            <person name="J."/>
            <person name="Sun"/>
            <person name="Y."/>
            <person name="Min"/>
            <person name="J."/>
            <person name="Wang"/>
            <person name="J."/>
            <person name="Fang"/>
            <person name="X."/>
            <person name="Zhao"/>
            <person name="Z."/>
            <person name="Wang"/>
            <person name="S."/>
            <person name="Zhang"/>
            <person name="Y."/>
            <person name="Liu"/>
            <person name="Q."/>
            <person name="Jiang"/>
            <person name="Q."/>
            <person name="Wang"/>
            <person name="X."/>
            <person name="Guo"/>
            <person name="Y."/>
            <person name="Yang"/>
            <person name="C."/>
            <person name="Wang"/>
            <person name="Y."/>
            <person name="Tian"/>
            <person name="F."/>
            <person name="Zhuang"/>
            <person name="G."/>
            <person name="Fan"/>
            <person name="Y."/>
            <person name="Gao"/>
            <person name="Q."/>
            <person name="Li"/>
            <person name="Y."/>
            <person name="Ju"/>
            <person name="Z."/>
            <person name="Li"/>
            <person name="J."/>
            <person name="Li"/>
            <person name="R."/>
            <person name="Hou"/>
            <person name="M."/>
            <person name="Yang"/>
            <person name="G."/>
            <person name="Liu"/>
            <person name="G."/>
            <person name="Liu"/>
            <person name="W."/>
            <person name="Guo"/>
            <person name="J."/>
            <person name="Pan"/>
            <person name="S."/>
            <person name="Fan"/>
            <person name="G."/>
            <person name="Zhang"/>
            <person name="W."/>
            <person name="Zhang"/>
            <person name="R."/>
            <person name="Yu"/>
            <person name="J."/>
            <person name="Zhang"/>
            <person name="X."/>
            <person name="Yin"/>
            <person name="Q."/>
            <person name="Ji"/>
            <person name="C."/>
            <person name="Jin"/>
            <person name="Y."/>
            <person name="Yue"/>
            <person name="G."/>
            <person name="Liu"/>
            <person name="M."/>
            <person name="Xu"/>
            <person name="J."/>
            <person name="Liu"/>
            <person name="S."/>
            <person name="Jordana"/>
            <person name="J."/>
            <person name="Noce"/>
            <person name="A."/>
            <person name="Amills"/>
            <person name="M."/>
            <person name="Wu"/>
            <person name="D.D."/>
            <person name="Li"/>
            <person name="S."/>
            <person name="Zhou"/>
            <person name="X. and Zhong"/>
            <person name="J."/>
        </authorList>
    </citation>
    <scope>NUCLEOTIDE SEQUENCE [LARGE SCALE GENOMIC DNA]</scope>
</reference>
<evidence type="ECO:0000256" key="6">
    <source>
        <dbReference type="ARBA" id="ARBA00022741"/>
    </source>
</evidence>
<evidence type="ECO:0000256" key="14">
    <source>
        <dbReference type="PROSITE-ProRule" id="PRU10141"/>
    </source>
</evidence>
<sequence length="752" mass="79941">MKRAPQDVGTARAKGRSWQRGFRRLLGAEGAPARGYLAGATRTRRRERGEGLRRRRGGGPARGGGGRGGGAPGGPGLAGAWAADPAPPRPAQARGGAAGSHGNRGQQVQPRGVPGPRAPRAGMSASEVDRHVAQRYLLQRRLGKGAYGIVWKAVDRRTGEVVAIKKIFDAFRDKTDAQRTFREIMLLQEFGDHPNIIRLLDVIRAENDRDIYLVLESMDTDLNAVICKGGLLKDIHKRYIFYQLLRATKFIHSGHVIHRDQKPSNVLLDSSCLVKLCDFGLARSLSGLPEGPEGQALTEYVATRWYRAPEVLLSASRYTPGVDMWSLGCILGEMLRGKPLFPGTSTLHQLELILETIPPPSKEDLLALGSSYSASVLTRLGSRPRQTLDTLLPPDTPPEALDLLRRLLVFAPDKRLSAAQALRHPYVQRFHCPAREWTLEADVRLPVQEGVQLSAPEYRNFLYQMILDRRGNSQVPREEGLGDAPRPQAPPPKPGAVPRLASDSPAQNPGRRPRSGPGCEPAREALGRATSLPRQSSGPLLRPPPLGGPGRGERSPGATTASPSAPSWMKPGVRGAAPSLTSQAAAQVAIQALIRSDRDPGRGVQATAAPRVSPAPSALASLPVSPSPPTRGSLPVGSSPAPSSPAPAPPLTGRPTACRSPTGFPASPGPAGGCSAPRPRWGPRGPLGPRSGATPKPMAPSAARRWAVCPCSLDLAHEPPSRPQTPRSSAATRIAPSLCLAPCPGLPRGMGG</sequence>
<feature type="compositionally biased region" description="Gly residues" evidence="15">
    <location>
        <begin position="58"/>
        <end position="77"/>
    </location>
</feature>
<dbReference type="GO" id="GO:1902017">
    <property type="term" value="P:regulation of cilium assembly"/>
    <property type="evidence" value="ECO:0007669"/>
    <property type="project" value="Ensembl"/>
</dbReference>
<feature type="compositionally biased region" description="Low complexity" evidence="15">
    <location>
        <begin position="677"/>
        <end position="692"/>
    </location>
</feature>
<keyword evidence="7" id="KW-0418">Kinase</keyword>
<feature type="compositionally biased region" description="Basic residues" evidence="15">
    <location>
        <begin position="13"/>
        <end position="23"/>
    </location>
</feature>
<dbReference type="GO" id="GO:0005524">
    <property type="term" value="F:ATP binding"/>
    <property type="evidence" value="ECO:0007669"/>
    <property type="project" value="UniProtKB-UniRule"/>
</dbReference>
<dbReference type="GO" id="GO:0010506">
    <property type="term" value="P:regulation of autophagy"/>
    <property type="evidence" value="ECO:0007669"/>
    <property type="project" value="Ensembl"/>
</dbReference>
<dbReference type="SUPFAM" id="SSF56112">
    <property type="entry name" value="Protein kinase-like (PK-like)"/>
    <property type="match status" value="1"/>
</dbReference>
<dbReference type="GO" id="GO:0045944">
    <property type="term" value="P:positive regulation of transcription by RNA polymerase II"/>
    <property type="evidence" value="ECO:0007669"/>
    <property type="project" value="Ensembl"/>
</dbReference>
<dbReference type="Proteomes" id="UP000694387">
    <property type="component" value="Chromosome 12"/>
</dbReference>
<keyword evidence="6 14" id="KW-0547">Nucleotide-binding</keyword>
<evidence type="ECO:0000259" key="16">
    <source>
        <dbReference type="PROSITE" id="PS50011"/>
    </source>
</evidence>
<feature type="region of interest" description="Disordered" evidence="15">
    <location>
        <begin position="714"/>
        <end position="734"/>
    </location>
</feature>
<feature type="compositionally biased region" description="Pro residues" evidence="15">
    <location>
        <begin position="642"/>
        <end position="652"/>
    </location>
</feature>
<dbReference type="Gene3D" id="1.10.510.10">
    <property type="entry name" value="Transferase(Phosphotransferase) domain 1"/>
    <property type="match status" value="1"/>
</dbReference>
<dbReference type="InterPro" id="IPR003527">
    <property type="entry name" value="MAP_kinase_CS"/>
</dbReference>
<dbReference type="GO" id="GO:0003682">
    <property type="term" value="F:chromatin binding"/>
    <property type="evidence" value="ECO:0007669"/>
    <property type="project" value="Ensembl"/>
</dbReference>
<feature type="region of interest" description="Disordered" evidence="15">
    <location>
        <begin position="474"/>
        <end position="701"/>
    </location>
</feature>
<dbReference type="InterPro" id="IPR050117">
    <property type="entry name" value="MAPK"/>
</dbReference>
<feature type="region of interest" description="Disordered" evidence="15">
    <location>
        <begin position="1"/>
        <end position="127"/>
    </location>
</feature>
<dbReference type="FunFam" id="1.10.510.10:FF:000238">
    <property type="entry name" value="Mitogen-activated protein kinase"/>
    <property type="match status" value="1"/>
</dbReference>
<organism evidence="17 18">
    <name type="scientific">Equus asinus</name>
    <name type="common">Donkey</name>
    <name type="synonym">Equus africanus asinus</name>
    <dbReference type="NCBI Taxonomy" id="9793"/>
    <lineage>
        <taxon>Eukaryota</taxon>
        <taxon>Metazoa</taxon>
        <taxon>Chordata</taxon>
        <taxon>Craniata</taxon>
        <taxon>Vertebrata</taxon>
        <taxon>Euteleostomi</taxon>
        <taxon>Mammalia</taxon>
        <taxon>Eutheria</taxon>
        <taxon>Laurasiatheria</taxon>
        <taxon>Perissodactyla</taxon>
        <taxon>Equidae</taxon>
        <taxon>Equus</taxon>
    </lineage>
</organism>
<evidence type="ECO:0000313" key="17">
    <source>
        <dbReference type="Ensembl" id="ENSEASP00005013864.2"/>
    </source>
</evidence>
<dbReference type="AlphaFoldDB" id="A0A8C4LLZ2"/>
<dbReference type="PROSITE" id="PS50011">
    <property type="entry name" value="PROTEIN_KINASE_DOM"/>
    <property type="match status" value="1"/>
</dbReference>
<evidence type="ECO:0000256" key="15">
    <source>
        <dbReference type="SAM" id="MobiDB-lite"/>
    </source>
</evidence>
<dbReference type="Ensembl" id="ENSEAST00005015052.2">
    <property type="protein sequence ID" value="ENSEASP00005013864.2"/>
    <property type="gene ID" value="ENSEASG00005009666.2"/>
</dbReference>
<dbReference type="GO" id="GO:0005776">
    <property type="term" value="C:autophagosome"/>
    <property type="evidence" value="ECO:0007669"/>
    <property type="project" value="Ensembl"/>
</dbReference>
<accession>A0A8C4LLZ2</accession>
<keyword evidence="8 14" id="KW-0067">ATP-binding</keyword>
<dbReference type="GO" id="GO:0090494">
    <property type="term" value="P:dopamine uptake"/>
    <property type="evidence" value="ECO:0007669"/>
    <property type="project" value="Ensembl"/>
</dbReference>
<dbReference type="GO" id="GO:0004707">
    <property type="term" value="F:MAP kinase activity"/>
    <property type="evidence" value="ECO:0007669"/>
    <property type="project" value="UniProtKB-EC"/>
</dbReference>
<comment type="catalytic activity">
    <reaction evidence="11">
        <text>L-seryl-[protein] + ATP = O-phospho-L-seryl-[protein] + ADP + H(+)</text>
        <dbReference type="Rhea" id="RHEA:17989"/>
        <dbReference type="Rhea" id="RHEA-COMP:9863"/>
        <dbReference type="Rhea" id="RHEA-COMP:11604"/>
        <dbReference type="ChEBI" id="CHEBI:15378"/>
        <dbReference type="ChEBI" id="CHEBI:29999"/>
        <dbReference type="ChEBI" id="CHEBI:30616"/>
        <dbReference type="ChEBI" id="CHEBI:83421"/>
        <dbReference type="ChEBI" id="CHEBI:456216"/>
        <dbReference type="EC" id="2.7.11.24"/>
    </reaction>
</comment>
<reference evidence="17" key="2">
    <citation type="submission" date="2025-08" db="UniProtKB">
        <authorList>
            <consortium name="Ensembl"/>
        </authorList>
    </citation>
    <scope>IDENTIFICATION</scope>
</reference>
<evidence type="ECO:0000313" key="18">
    <source>
        <dbReference type="Proteomes" id="UP000694387"/>
    </source>
</evidence>
<keyword evidence="5" id="KW-0808">Transferase</keyword>
<dbReference type="InterPro" id="IPR011009">
    <property type="entry name" value="Kinase-like_dom_sf"/>
</dbReference>
<evidence type="ECO:0000256" key="11">
    <source>
        <dbReference type="ARBA" id="ARBA00048312"/>
    </source>
</evidence>
<feature type="compositionally biased region" description="Low complexity" evidence="15">
    <location>
        <begin position="110"/>
        <end position="122"/>
    </location>
</feature>
<feature type="compositionally biased region" description="Low complexity" evidence="15">
    <location>
        <begin position="608"/>
        <end position="624"/>
    </location>
</feature>
<evidence type="ECO:0000256" key="8">
    <source>
        <dbReference type="ARBA" id="ARBA00022840"/>
    </source>
</evidence>
<evidence type="ECO:0000256" key="5">
    <source>
        <dbReference type="ARBA" id="ARBA00022679"/>
    </source>
</evidence>
<evidence type="ECO:0000256" key="1">
    <source>
        <dbReference type="ARBA" id="ARBA00008832"/>
    </source>
</evidence>
<keyword evidence="4" id="KW-0597">Phosphoprotein</keyword>
<dbReference type="PANTHER" id="PTHR24055">
    <property type="entry name" value="MITOGEN-ACTIVATED PROTEIN KINASE"/>
    <property type="match status" value="1"/>
</dbReference>
<dbReference type="Gene3D" id="3.30.200.20">
    <property type="entry name" value="Phosphorylase Kinase, domain 1"/>
    <property type="match status" value="1"/>
</dbReference>
<dbReference type="GO" id="GO:0007029">
    <property type="term" value="P:endoplasmic reticulum organization"/>
    <property type="evidence" value="ECO:0007669"/>
    <property type="project" value="Ensembl"/>
</dbReference>
<evidence type="ECO:0000256" key="9">
    <source>
        <dbReference type="ARBA" id="ARBA00039797"/>
    </source>
</evidence>